<feature type="signal peptide" evidence="14">
    <location>
        <begin position="1"/>
        <end position="19"/>
    </location>
</feature>
<evidence type="ECO:0000256" key="2">
    <source>
        <dbReference type="ARBA" id="ARBA00022448"/>
    </source>
</evidence>
<dbReference type="GO" id="GO:0015036">
    <property type="term" value="F:disulfide oxidoreductase activity"/>
    <property type="evidence" value="ECO:0007669"/>
    <property type="project" value="TreeGrafter"/>
</dbReference>
<dbReference type="Pfam" id="PF00085">
    <property type="entry name" value="Thioredoxin"/>
    <property type="match status" value="1"/>
</dbReference>
<evidence type="ECO:0000313" key="16">
    <source>
        <dbReference type="EMBL" id="KAI8582023.1"/>
    </source>
</evidence>
<comment type="subcellular location">
    <subcellularLocation>
        <location evidence="1">Endoplasmic reticulum membrane</location>
        <topology evidence="1">Single-pass type I membrane protein</topology>
    </subcellularLocation>
</comment>
<reference evidence="16" key="2">
    <citation type="journal article" date="2022" name="Proc. Natl. Acad. Sci. U.S.A.">
        <title>Diploid-dominant life cycles characterize the early evolution of Fungi.</title>
        <authorList>
            <person name="Amses K.R."/>
            <person name="Simmons D.R."/>
            <person name="Longcore J.E."/>
            <person name="Mondo S.J."/>
            <person name="Seto K."/>
            <person name="Jeronimo G.H."/>
            <person name="Bonds A.E."/>
            <person name="Quandt C.A."/>
            <person name="Davis W.J."/>
            <person name="Chang Y."/>
            <person name="Federici B.A."/>
            <person name="Kuo A."/>
            <person name="LaButti K."/>
            <person name="Pangilinan J."/>
            <person name="Andreopoulos W."/>
            <person name="Tritt A."/>
            <person name="Riley R."/>
            <person name="Hundley H."/>
            <person name="Johnson J."/>
            <person name="Lipzen A."/>
            <person name="Barry K."/>
            <person name="Lang B.F."/>
            <person name="Cuomo C.A."/>
            <person name="Buchler N.E."/>
            <person name="Grigoriev I.V."/>
            <person name="Spatafora J.W."/>
            <person name="Stajich J.E."/>
            <person name="James T.Y."/>
        </authorList>
    </citation>
    <scope>NUCLEOTIDE SEQUENCE</scope>
    <source>
        <strain evidence="16">AG</strain>
    </source>
</reference>
<dbReference type="PANTHER" id="PTHR46107:SF3">
    <property type="entry name" value="THIOREDOXIN DOMAIN-CONTAINING PROTEIN"/>
    <property type="match status" value="1"/>
</dbReference>
<dbReference type="InterPro" id="IPR013766">
    <property type="entry name" value="Thioredoxin_domain"/>
</dbReference>
<evidence type="ECO:0000256" key="3">
    <source>
        <dbReference type="ARBA" id="ARBA00022553"/>
    </source>
</evidence>
<keyword evidence="10" id="KW-1015">Disulfide bond</keyword>
<dbReference type="PROSITE" id="PS00194">
    <property type="entry name" value="THIOREDOXIN_1"/>
    <property type="match status" value="1"/>
</dbReference>
<dbReference type="SUPFAM" id="SSF52833">
    <property type="entry name" value="Thioredoxin-like"/>
    <property type="match status" value="1"/>
</dbReference>
<proteinExistence type="predicted"/>
<evidence type="ECO:0000256" key="5">
    <source>
        <dbReference type="ARBA" id="ARBA00022729"/>
    </source>
</evidence>
<evidence type="ECO:0000256" key="12">
    <source>
        <dbReference type="SAM" id="MobiDB-lite"/>
    </source>
</evidence>
<evidence type="ECO:0000256" key="8">
    <source>
        <dbReference type="ARBA" id="ARBA00022989"/>
    </source>
</evidence>
<dbReference type="InterPro" id="IPR036249">
    <property type="entry name" value="Thioredoxin-like_sf"/>
</dbReference>
<dbReference type="InterPro" id="IPR017937">
    <property type="entry name" value="Thioredoxin_CS"/>
</dbReference>
<dbReference type="GeneID" id="75912600"/>
<dbReference type="InterPro" id="IPR052454">
    <property type="entry name" value="TMX_domain-containing"/>
</dbReference>
<evidence type="ECO:0000256" key="9">
    <source>
        <dbReference type="ARBA" id="ARBA00023136"/>
    </source>
</evidence>
<feature type="transmembrane region" description="Helical" evidence="13">
    <location>
        <begin position="168"/>
        <end position="188"/>
    </location>
</feature>
<dbReference type="Proteomes" id="UP001206595">
    <property type="component" value="Unassembled WGS sequence"/>
</dbReference>
<reference evidence="16" key="1">
    <citation type="submission" date="2021-06" db="EMBL/GenBank/DDBJ databases">
        <authorList>
            <consortium name="DOE Joint Genome Institute"/>
            <person name="Mondo S.J."/>
            <person name="Amses K.R."/>
            <person name="Simmons D.R."/>
            <person name="Longcore J.E."/>
            <person name="Seto K."/>
            <person name="Alves G.H."/>
            <person name="Bonds A.E."/>
            <person name="Quandt C.A."/>
            <person name="Davis W.J."/>
            <person name="Chang Y."/>
            <person name="Letcher P.M."/>
            <person name="Powell M.J."/>
            <person name="Kuo A."/>
            <person name="Labutti K."/>
            <person name="Pangilinan J."/>
            <person name="Andreopoulos W."/>
            <person name="Tritt A."/>
            <person name="Riley R."/>
            <person name="Hundley H."/>
            <person name="Johnson J."/>
            <person name="Lipzen A."/>
            <person name="Barry K."/>
            <person name="Berbee M.L."/>
            <person name="Buchler N.E."/>
            <person name="Grigoriev I.V."/>
            <person name="Spatafora J.W."/>
            <person name="Stajich J.E."/>
            <person name="James T.Y."/>
        </authorList>
    </citation>
    <scope>NUCLEOTIDE SEQUENCE</scope>
    <source>
        <strain evidence="16">AG</strain>
    </source>
</reference>
<dbReference type="GO" id="GO:0005789">
    <property type="term" value="C:endoplasmic reticulum membrane"/>
    <property type="evidence" value="ECO:0007669"/>
    <property type="project" value="UniProtKB-SubCell"/>
</dbReference>
<name>A0AAD5EE35_UMBRA</name>
<dbReference type="Gene3D" id="3.40.30.10">
    <property type="entry name" value="Glutaredoxin"/>
    <property type="match status" value="1"/>
</dbReference>
<dbReference type="PROSITE" id="PS51352">
    <property type="entry name" value="THIOREDOXIN_2"/>
    <property type="match status" value="1"/>
</dbReference>
<feature type="region of interest" description="Disordered" evidence="12">
    <location>
        <begin position="193"/>
        <end position="221"/>
    </location>
</feature>
<dbReference type="CDD" id="cd02961">
    <property type="entry name" value="PDI_a_family"/>
    <property type="match status" value="1"/>
</dbReference>
<feature type="domain" description="Thioredoxin" evidence="15">
    <location>
        <begin position="7"/>
        <end position="131"/>
    </location>
</feature>
<evidence type="ECO:0000256" key="10">
    <source>
        <dbReference type="ARBA" id="ARBA00023157"/>
    </source>
</evidence>
<evidence type="ECO:0000256" key="13">
    <source>
        <dbReference type="SAM" id="Phobius"/>
    </source>
</evidence>
<evidence type="ECO:0000259" key="15">
    <source>
        <dbReference type="PROSITE" id="PS51352"/>
    </source>
</evidence>
<keyword evidence="3" id="KW-0597">Phosphoprotein</keyword>
<keyword evidence="5 14" id="KW-0732">Signal</keyword>
<comment type="caution">
    <text evidence="16">The sequence shown here is derived from an EMBL/GenBank/DDBJ whole genome shotgun (WGS) entry which is preliminary data.</text>
</comment>
<evidence type="ECO:0000256" key="4">
    <source>
        <dbReference type="ARBA" id="ARBA00022692"/>
    </source>
</evidence>
<keyword evidence="2" id="KW-0813">Transport</keyword>
<protein>
    <recommendedName>
        <fullName evidence="15">Thioredoxin domain-containing protein</fullName>
    </recommendedName>
</protein>
<evidence type="ECO:0000256" key="6">
    <source>
        <dbReference type="ARBA" id="ARBA00022824"/>
    </source>
</evidence>
<dbReference type="EMBL" id="MU620903">
    <property type="protein sequence ID" value="KAI8582023.1"/>
    <property type="molecule type" value="Genomic_DNA"/>
</dbReference>
<accession>A0AAD5EE35</accession>
<evidence type="ECO:0000256" key="11">
    <source>
        <dbReference type="ARBA" id="ARBA00023284"/>
    </source>
</evidence>
<gene>
    <name evidence="16" type="ORF">K450DRAFT_230459</name>
</gene>
<keyword evidence="7" id="KW-0249">Electron transport</keyword>
<feature type="transmembrane region" description="Helical" evidence="13">
    <location>
        <begin position="137"/>
        <end position="156"/>
    </location>
</feature>
<keyword evidence="6" id="KW-0256">Endoplasmic reticulum</keyword>
<evidence type="ECO:0000313" key="17">
    <source>
        <dbReference type="Proteomes" id="UP001206595"/>
    </source>
</evidence>
<evidence type="ECO:0000256" key="7">
    <source>
        <dbReference type="ARBA" id="ARBA00022982"/>
    </source>
</evidence>
<keyword evidence="8 13" id="KW-1133">Transmembrane helix</keyword>
<dbReference type="AlphaFoldDB" id="A0AAD5EE35"/>
<dbReference type="PANTHER" id="PTHR46107">
    <property type="entry name" value="DUMPY: SHORTER THAN WILD-TYPE"/>
    <property type="match status" value="1"/>
</dbReference>
<feature type="chain" id="PRO_5042138524" description="Thioredoxin domain-containing protein" evidence="14">
    <location>
        <begin position="20"/>
        <end position="221"/>
    </location>
</feature>
<evidence type="ECO:0000256" key="14">
    <source>
        <dbReference type="SAM" id="SignalP"/>
    </source>
</evidence>
<keyword evidence="9 13" id="KW-0472">Membrane</keyword>
<keyword evidence="17" id="KW-1185">Reference proteome</keyword>
<sequence>MKLTTYGLLLLSLAAFVLCEKNAGQEIIQLTDGNFDSIVGTSDEWLVEFYAPWCGACKQFGPRYEAVARTLPGDLAVKLAKVDVDSSPGLASKFFVTRLPTLFHIKDHQVRQVDTKLNVQDIVAFLKDKQWENIPVWNGYFSPFSIVGTGVGYIGIFMKKLSSFPPWAVYTGLAVTILLIIVSFGVAASQGMGSEEDEDASRSDGAKTPSSPRTRKSRKVD</sequence>
<dbReference type="RefSeq" id="XP_051447027.1">
    <property type="nucleotide sequence ID" value="XM_051587253.1"/>
</dbReference>
<keyword evidence="11" id="KW-0676">Redox-active center</keyword>
<keyword evidence="4 13" id="KW-0812">Transmembrane</keyword>
<evidence type="ECO:0000256" key="1">
    <source>
        <dbReference type="ARBA" id="ARBA00004115"/>
    </source>
</evidence>
<organism evidence="16 17">
    <name type="scientific">Umbelopsis ramanniana AG</name>
    <dbReference type="NCBI Taxonomy" id="1314678"/>
    <lineage>
        <taxon>Eukaryota</taxon>
        <taxon>Fungi</taxon>
        <taxon>Fungi incertae sedis</taxon>
        <taxon>Mucoromycota</taxon>
        <taxon>Mucoromycotina</taxon>
        <taxon>Umbelopsidomycetes</taxon>
        <taxon>Umbelopsidales</taxon>
        <taxon>Umbelopsidaceae</taxon>
        <taxon>Umbelopsis</taxon>
    </lineage>
</organism>